<feature type="compositionally biased region" description="Basic residues" evidence="1">
    <location>
        <begin position="756"/>
        <end position="765"/>
    </location>
</feature>
<feature type="region of interest" description="Disordered" evidence="1">
    <location>
        <begin position="1015"/>
        <end position="1085"/>
    </location>
</feature>
<feature type="compositionally biased region" description="Polar residues" evidence="1">
    <location>
        <begin position="425"/>
        <end position="434"/>
    </location>
</feature>
<feature type="compositionally biased region" description="Basic and acidic residues" evidence="1">
    <location>
        <begin position="302"/>
        <end position="321"/>
    </location>
</feature>
<feature type="region of interest" description="Disordered" evidence="1">
    <location>
        <begin position="461"/>
        <end position="496"/>
    </location>
</feature>
<dbReference type="Proteomes" id="UP001310890">
    <property type="component" value="Unassembled WGS sequence"/>
</dbReference>
<feature type="region of interest" description="Disordered" evidence="1">
    <location>
        <begin position="714"/>
        <end position="794"/>
    </location>
</feature>
<accession>A0AAN7T9I4</accession>
<reference evidence="2" key="1">
    <citation type="submission" date="2023-08" db="EMBL/GenBank/DDBJ databases">
        <title>Black Yeasts Isolated from many extreme environments.</title>
        <authorList>
            <person name="Coleine C."/>
            <person name="Stajich J.E."/>
            <person name="Selbmann L."/>
        </authorList>
    </citation>
    <scope>NUCLEOTIDE SEQUENCE</scope>
    <source>
        <strain evidence="2">CCFEE 5401</strain>
    </source>
</reference>
<organism evidence="2 3">
    <name type="scientific">Meristemomyces frigidus</name>
    <dbReference type="NCBI Taxonomy" id="1508187"/>
    <lineage>
        <taxon>Eukaryota</taxon>
        <taxon>Fungi</taxon>
        <taxon>Dikarya</taxon>
        <taxon>Ascomycota</taxon>
        <taxon>Pezizomycotina</taxon>
        <taxon>Dothideomycetes</taxon>
        <taxon>Dothideomycetidae</taxon>
        <taxon>Mycosphaerellales</taxon>
        <taxon>Teratosphaeriaceae</taxon>
        <taxon>Meristemomyces</taxon>
    </lineage>
</organism>
<evidence type="ECO:0000313" key="2">
    <source>
        <dbReference type="EMBL" id="KAK5108055.1"/>
    </source>
</evidence>
<feature type="compositionally biased region" description="Basic and acidic residues" evidence="1">
    <location>
        <begin position="743"/>
        <end position="755"/>
    </location>
</feature>
<evidence type="ECO:0000313" key="3">
    <source>
        <dbReference type="Proteomes" id="UP001310890"/>
    </source>
</evidence>
<comment type="caution">
    <text evidence="2">The sequence shown here is derived from an EMBL/GenBank/DDBJ whole genome shotgun (WGS) entry which is preliminary data.</text>
</comment>
<feature type="compositionally biased region" description="Acidic residues" evidence="1">
    <location>
        <begin position="290"/>
        <end position="301"/>
    </location>
</feature>
<feature type="compositionally biased region" description="Basic and acidic residues" evidence="1">
    <location>
        <begin position="396"/>
        <end position="424"/>
    </location>
</feature>
<feature type="compositionally biased region" description="Polar residues" evidence="1">
    <location>
        <begin position="774"/>
        <end position="783"/>
    </location>
</feature>
<evidence type="ECO:0000256" key="1">
    <source>
        <dbReference type="SAM" id="MobiDB-lite"/>
    </source>
</evidence>
<sequence>MERLLGGSHRVASATDLARLSGAGVDSEGDEIFVRDGMKVTDRKNRGPTKLGGKRESAVKARVVLAELKIGTPVSARLVDGRTLVVKYTPITSADAIEKTAVDTDHAAFDAADEDVGGRNARGTYSREYTLKHPETTWVHRGQGRYLPAEEVKAERLAMPAPERTSRHSRGIPEPIKTEHSDPEAINSSTRPSRWRTSEGGRVPSFGRQVSSAHTPEEDEAPRARAIRNSLTDSLSFPPQYGLRQRQSEPSTPTLLDSRTARLSRRAKLVPSIERGRANERTNSHTAANDTDDDDNMEDDELTKTYTKEHVEAHPNEEFHHTGNGWYRRGPKPGPRPPQITSVKESDRSSDRLTKTRSRETRHTFDVDQTVHSTDLWKYPNQEFHHKGNGWYRPGPDPEGRRASKLGGPDDGRRSSRVVDHDARNNTPAASTAGTVDKAYADAHPEYKWEHRGNGRYVQVGSTLRKNSTKTTASSEAIPSTERRRSNSQKTYSQEHVKANPHLTFYHTGNARYKLGVKPQVIPAHLATETPEEELGMLYDKAYVLAHPHQNFHHRGRGCYARGPRPAAPRAAEEDSEEEEEEEEHEIVEPIRLVDKAYVDAHPHQNFHHRGQGRWAHGLPKLGSHHKTAVHGPGAKNWKLDNRISHEEEPEASDVPPIGSLMRKEDGPEKFPHLYWYYRGGGKHVRATKEEWELHAPKRPNSSVLSHLTKRRRIEGPSEHPHDDNRGVSVAGAEEDEDDDIDGDCHLSARHESKAKARRYRRHQVAPHEHGSKDTSNTHSQAPTPKPRMLEPEEDRISKADLPFIFRDYNSPEPSDPIEVLLRDHFLDLNGEANLLSLTKHDPAIRPTDSLRQLAEHNANTLKLLQNEFLELDHITAPHARIPRRACKGGRLPVDPQIFEDKKEADLYDYVFDPRRIGFQDPDAQKVLRDAEGRELRKRRRLGLGEDGAPVMVDVVKGWRWGDEVAAGLGGADGKRRSRQPPRYDGAGGGVLVGEEADGVDGGVAAGLAGTGFPKVKRQARNPTGYNGKMPRRRLPGTGTGTPSSRAASPANKAFLSAAGGQGRGSGSLHNRIQELRAGSEGSEV</sequence>
<feature type="compositionally biased region" description="Acidic residues" evidence="1">
    <location>
        <begin position="574"/>
        <end position="586"/>
    </location>
</feature>
<feature type="compositionally biased region" description="Basic and acidic residues" evidence="1">
    <location>
        <begin position="274"/>
        <end position="283"/>
    </location>
</feature>
<feature type="compositionally biased region" description="Basic and acidic residues" evidence="1">
    <location>
        <begin position="344"/>
        <end position="366"/>
    </location>
</feature>
<protein>
    <submittedName>
        <fullName evidence="2">Uncharacterized protein</fullName>
    </submittedName>
</protein>
<dbReference type="EMBL" id="JAVRRL010000097">
    <property type="protein sequence ID" value="KAK5108055.1"/>
    <property type="molecule type" value="Genomic_DNA"/>
</dbReference>
<feature type="compositionally biased region" description="Basic and acidic residues" evidence="1">
    <location>
        <begin position="714"/>
        <end position="726"/>
    </location>
</feature>
<feature type="region of interest" description="Disordered" evidence="1">
    <location>
        <begin position="381"/>
        <end position="438"/>
    </location>
</feature>
<feature type="region of interest" description="Disordered" evidence="1">
    <location>
        <begin position="155"/>
        <end position="367"/>
    </location>
</feature>
<proteinExistence type="predicted"/>
<gene>
    <name evidence="2" type="ORF">LTR62_008829</name>
</gene>
<feature type="region of interest" description="Disordered" evidence="1">
    <location>
        <begin position="556"/>
        <end position="587"/>
    </location>
</feature>
<feature type="region of interest" description="Disordered" evidence="1">
    <location>
        <begin position="967"/>
        <end position="990"/>
    </location>
</feature>
<feature type="compositionally biased region" description="Polar residues" evidence="1">
    <location>
        <begin position="461"/>
        <end position="478"/>
    </location>
</feature>
<feature type="compositionally biased region" description="Polar residues" evidence="1">
    <location>
        <begin position="248"/>
        <end position="257"/>
    </location>
</feature>
<feature type="compositionally biased region" description="Low complexity" evidence="1">
    <location>
        <begin position="558"/>
        <end position="570"/>
    </location>
</feature>
<name>A0AAN7T9I4_9PEZI</name>
<dbReference type="AlphaFoldDB" id="A0AAN7T9I4"/>
<feature type="compositionally biased region" description="Acidic residues" evidence="1">
    <location>
        <begin position="733"/>
        <end position="742"/>
    </location>
</feature>